<reference evidence="3" key="1">
    <citation type="submission" date="2017-01" db="EMBL/GenBank/DDBJ databases">
        <title>Comparative genomics of anhydrobiosis in the tardigrade Hypsibius dujardini.</title>
        <authorList>
            <person name="Yoshida Y."/>
            <person name="Koutsovoulos G."/>
            <person name="Laetsch D."/>
            <person name="Stevens L."/>
            <person name="Kumar S."/>
            <person name="Horikawa D."/>
            <person name="Ishino K."/>
            <person name="Komine S."/>
            <person name="Tomita M."/>
            <person name="Blaxter M."/>
            <person name="Arakawa K."/>
        </authorList>
    </citation>
    <scope>NUCLEOTIDE SEQUENCE [LARGE SCALE GENOMIC DNA]</scope>
    <source>
        <strain evidence="3">Z151</strain>
    </source>
</reference>
<protein>
    <submittedName>
        <fullName evidence="2">Uncharacterized protein</fullName>
    </submittedName>
</protein>
<keyword evidence="3" id="KW-1185">Reference proteome</keyword>
<dbReference type="Proteomes" id="UP000192578">
    <property type="component" value="Unassembled WGS sequence"/>
</dbReference>
<feature type="transmembrane region" description="Helical" evidence="1">
    <location>
        <begin position="16"/>
        <end position="36"/>
    </location>
</feature>
<dbReference type="AlphaFoldDB" id="A0A1W0XCM8"/>
<dbReference type="EMBL" id="MTYJ01000003">
    <property type="protein sequence ID" value="OQV25239.1"/>
    <property type="molecule type" value="Genomic_DNA"/>
</dbReference>
<accession>A0A1W0XCM8</accession>
<evidence type="ECO:0000313" key="2">
    <source>
        <dbReference type="EMBL" id="OQV25239.1"/>
    </source>
</evidence>
<organism evidence="2 3">
    <name type="scientific">Hypsibius exemplaris</name>
    <name type="common">Freshwater tardigrade</name>
    <dbReference type="NCBI Taxonomy" id="2072580"/>
    <lineage>
        <taxon>Eukaryota</taxon>
        <taxon>Metazoa</taxon>
        <taxon>Ecdysozoa</taxon>
        <taxon>Tardigrada</taxon>
        <taxon>Eutardigrada</taxon>
        <taxon>Parachela</taxon>
        <taxon>Hypsibioidea</taxon>
        <taxon>Hypsibiidae</taxon>
        <taxon>Hypsibius</taxon>
    </lineage>
</organism>
<keyword evidence="1" id="KW-1133">Transmembrane helix</keyword>
<evidence type="ECO:0000313" key="3">
    <source>
        <dbReference type="Proteomes" id="UP000192578"/>
    </source>
</evidence>
<proteinExistence type="predicted"/>
<evidence type="ECO:0000256" key="1">
    <source>
        <dbReference type="SAM" id="Phobius"/>
    </source>
</evidence>
<gene>
    <name evidence="2" type="ORF">BV898_00925</name>
</gene>
<name>A0A1W0XCM8_HYPEX</name>
<keyword evidence="1" id="KW-0812">Transmembrane</keyword>
<comment type="caution">
    <text evidence="2">The sequence shown here is derived from an EMBL/GenBank/DDBJ whole genome shotgun (WGS) entry which is preliminary data.</text>
</comment>
<sequence>MQQPPVTFRGLDLRAFSFQVSVFCFLLYTLVSGIYGQGLPQNVPALASVINFNGGMDGLVTLGSPLAAAAAKNINGTTKTVVDQKAKTGTAAAANITRQDLTKMANGKPPSCSSVKVCSATF</sequence>
<keyword evidence="1" id="KW-0472">Membrane</keyword>